<feature type="non-terminal residue" evidence="1">
    <location>
        <position position="104"/>
    </location>
</feature>
<sequence>PEVLALGVDAQAEAGGVVGRFVGAGGLLALGQFGGGRAAAVDELVFEELHGAPGVVLVGEVFDRCAADESYCGGEGFSGGALGGVADESVEFLPVAEHVDDEEA</sequence>
<evidence type="ECO:0000313" key="2">
    <source>
        <dbReference type="Proteomes" id="UP000192847"/>
    </source>
</evidence>
<evidence type="ECO:0000313" key="1">
    <source>
        <dbReference type="EMBL" id="ORB76366.1"/>
    </source>
</evidence>
<comment type="caution">
    <text evidence="1">The sequence shown here is derived from an EMBL/GenBank/DDBJ whole genome shotgun (WGS) entry which is preliminary data.</text>
</comment>
<dbReference type="Proteomes" id="UP000192847">
    <property type="component" value="Unassembled WGS sequence"/>
</dbReference>
<name>A0ABX3TC42_9MYCO</name>
<keyword evidence="2" id="KW-1185">Reference proteome</keyword>
<protein>
    <submittedName>
        <fullName evidence="1">Uncharacterized protein</fullName>
    </submittedName>
</protein>
<accession>A0ABX3TC42</accession>
<dbReference type="EMBL" id="MVIL01000934">
    <property type="protein sequence ID" value="ORB76366.1"/>
    <property type="molecule type" value="Genomic_DNA"/>
</dbReference>
<feature type="non-terminal residue" evidence="1">
    <location>
        <position position="1"/>
    </location>
</feature>
<organism evidence="1 2">
    <name type="scientific">Mycobacterium timonense</name>
    <dbReference type="NCBI Taxonomy" id="701043"/>
    <lineage>
        <taxon>Bacteria</taxon>
        <taxon>Bacillati</taxon>
        <taxon>Actinomycetota</taxon>
        <taxon>Actinomycetes</taxon>
        <taxon>Mycobacteriales</taxon>
        <taxon>Mycobacteriaceae</taxon>
        <taxon>Mycobacterium</taxon>
        <taxon>Mycobacterium avium complex (MAC)</taxon>
    </lineage>
</organism>
<gene>
    <name evidence="1" type="ORF">BST46_30535</name>
</gene>
<proteinExistence type="predicted"/>
<reference evidence="1 2" key="1">
    <citation type="submission" date="2017-02" db="EMBL/GenBank/DDBJ databases">
        <title>The new phylogeny of genus Mycobacterium.</title>
        <authorList>
            <person name="Tortoli E."/>
            <person name="Trovato A."/>
            <person name="Cirillo D.M."/>
        </authorList>
    </citation>
    <scope>NUCLEOTIDE SEQUENCE [LARGE SCALE GENOMIC DNA]</scope>
    <source>
        <strain evidence="1 2">CCUG 56329</strain>
    </source>
</reference>